<sequence length="261" mass="29173">MKLIICADDFAQSPSIDAAIVRLIENNRLTAASCMVNSPHWASSAKLLTSDIRDKAHIGLHLDFTLFGYRYPHGILTLLSLLRCLPKASIQNSIEHQLNQFEVALGTQPDYVDGHQHVHQLPQIRQVLLAVLKQRYHHQLPWIRIAKPNDESGIKGRIIKMLGASALEREAKQLGFKCSNVLLGVYNFSGDVQDYKKRLIDWATQAKHSVGTSVLMCHPAVAAAEGYINDPIYPARVNEFSVLNSDAFATIFNDVKIVREP</sequence>
<dbReference type="InterPro" id="IPR006879">
    <property type="entry name" value="YdjC-like"/>
</dbReference>
<keyword evidence="4" id="KW-0460">Magnesium</keyword>
<accession>A0A4Y9VS55</accession>
<name>A0A4Y9VS55_9PROT</name>
<keyword evidence="5" id="KW-0119">Carbohydrate metabolism</keyword>
<organism evidence="6 7">
    <name type="scientific">Methylotenera oryzisoli</name>
    <dbReference type="NCBI Taxonomy" id="2080758"/>
    <lineage>
        <taxon>Bacteria</taxon>
        <taxon>Pseudomonadati</taxon>
        <taxon>Pseudomonadota</taxon>
        <taxon>Betaproteobacteria</taxon>
        <taxon>Nitrosomonadales</taxon>
        <taxon>Methylophilaceae</taxon>
        <taxon>Methylotenera</taxon>
    </lineage>
</organism>
<dbReference type="GO" id="GO:0046872">
    <property type="term" value="F:metal ion binding"/>
    <property type="evidence" value="ECO:0007669"/>
    <property type="project" value="UniProtKB-KW"/>
</dbReference>
<dbReference type="SUPFAM" id="SSF88713">
    <property type="entry name" value="Glycoside hydrolase/deacetylase"/>
    <property type="match status" value="1"/>
</dbReference>
<evidence type="ECO:0000256" key="2">
    <source>
        <dbReference type="ARBA" id="ARBA00022723"/>
    </source>
</evidence>
<keyword evidence="2" id="KW-0479">Metal-binding</keyword>
<dbReference type="OrthoDB" id="5295855at2"/>
<reference evidence="6 7" key="1">
    <citation type="submission" date="2018-02" db="EMBL/GenBank/DDBJ databases">
        <title>A novel lanthanide dependent methylotroph, Methylotenera sp. La3113.</title>
        <authorList>
            <person name="Lv H."/>
            <person name="Tani A."/>
        </authorList>
    </citation>
    <scope>NUCLEOTIDE SEQUENCE [LARGE SCALE GENOMIC DNA]</scope>
    <source>
        <strain evidence="6 7">La3113</strain>
    </source>
</reference>
<dbReference type="Gene3D" id="3.20.20.370">
    <property type="entry name" value="Glycoside hydrolase/deacetylase"/>
    <property type="match status" value="1"/>
</dbReference>
<dbReference type="RefSeq" id="WP_135276968.1">
    <property type="nucleotide sequence ID" value="NZ_PQVH01000008.1"/>
</dbReference>
<evidence type="ECO:0000256" key="1">
    <source>
        <dbReference type="ARBA" id="ARBA00001946"/>
    </source>
</evidence>
<evidence type="ECO:0000256" key="5">
    <source>
        <dbReference type="ARBA" id="ARBA00023277"/>
    </source>
</evidence>
<evidence type="ECO:0000256" key="4">
    <source>
        <dbReference type="ARBA" id="ARBA00022842"/>
    </source>
</evidence>
<gene>
    <name evidence="6" type="ORF">C3Y98_04770</name>
</gene>
<dbReference type="PANTHER" id="PTHR31609">
    <property type="entry name" value="YDJC DEACETYLASE FAMILY MEMBER"/>
    <property type="match status" value="1"/>
</dbReference>
<evidence type="ECO:0000256" key="3">
    <source>
        <dbReference type="ARBA" id="ARBA00022801"/>
    </source>
</evidence>
<dbReference type="EMBL" id="PQVH01000008">
    <property type="protein sequence ID" value="TFW71421.1"/>
    <property type="molecule type" value="Genomic_DNA"/>
</dbReference>
<dbReference type="GO" id="GO:0005975">
    <property type="term" value="P:carbohydrate metabolic process"/>
    <property type="evidence" value="ECO:0007669"/>
    <property type="project" value="InterPro"/>
</dbReference>
<keyword evidence="3" id="KW-0378">Hydrolase</keyword>
<dbReference type="PANTHER" id="PTHR31609:SF1">
    <property type="entry name" value="CARBOHYDRATE DEACETYLASE"/>
    <property type="match status" value="1"/>
</dbReference>
<comment type="cofactor">
    <cofactor evidence="1">
        <name>Mg(2+)</name>
        <dbReference type="ChEBI" id="CHEBI:18420"/>
    </cofactor>
</comment>
<evidence type="ECO:0008006" key="8">
    <source>
        <dbReference type="Google" id="ProtNLM"/>
    </source>
</evidence>
<dbReference type="GO" id="GO:0016787">
    <property type="term" value="F:hydrolase activity"/>
    <property type="evidence" value="ECO:0007669"/>
    <property type="project" value="UniProtKB-KW"/>
</dbReference>
<dbReference type="Pfam" id="PF04794">
    <property type="entry name" value="YdjC"/>
    <property type="match status" value="1"/>
</dbReference>
<dbReference type="Proteomes" id="UP000297706">
    <property type="component" value="Unassembled WGS sequence"/>
</dbReference>
<dbReference type="CDD" id="cd10807">
    <property type="entry name" value="YdjC_like_3"/>
    <property type="match status" value="1"/>
</dbReference>
<comment type="caution">
    <text evidence="6">The sequence shown here is derived from an EMBL/GenBank/DDBJ whole genome shotgun (WGS) entry which is preliminary data.</text>
</comment>
<dbReference type="GO" id="GO:0019213">
    <property type="term" value="F:deacetylase activity"/>
    <property type="evidence" value="ECO:0007669"/>
    <property type="project" value="TreeGrafter"/>
</dbReference>
<evidence type="ECO:0000313" key="7">
    <source>
        <dbReference type="Proteomes" id="UP000297706"/>
    </source>
</evidence>
<keyword evidence="7" id="KW-1185">Reference proteome</keyword>
<evidence type="ECO:0000313" key="6">
    <source>
        <dbReference type="EMBL" id="TFW71421.1"/>
    </source>
</evidence>
<protein>
    <recommendedName>
        <fullName evidence="8">ChbG/HpnK family deacetylase</fullName>
    </recommendedName>
</protein>
<dbReference type="AlphaFoldDB" id="A0A4Y9VS55"/>
<dbReference type="InterPro" id="IPR011330">
    <property type="entry name" value="Glyco_hydro/deAcase_b/a-brl"/>
</dbReference>
<proteinExistence type="predicted"/>